<name>A0A4Z0HDP0_9ACTN</name>
<dbReference type="AlphaFoldDB" id="A0A4Z0HDP0"/>
<proteinExistence type="predicted"/>
<keyword evidence="3" id="KW-1185">Reference proteome</keyword>
<feature type="region of interest" description="Disordered" evidence="1">
    <location>
        <begin position="194"/>
        <end position="241"/>
    </location>
</feature>
<feature type="region of interest" description="Disordered" evidence="1">
    <location>
        <begin position="1"/>
        <end position="26"/>
    </location>
</feature>
<sequence>MLSHLTTADSRGNGPASDQQDVPDRLREAAEEIRAELSIALGEARCMLGSLQQEIADLRAAVGELRPRPDLIAETAAVEVSAEHSALLKTVARVSSTSLLCHRDIWEFITAHAGRHPHFRVPPQVADEGEERIRAALSGRSLIALLISLHSLKHTASDGAGDRELAATLYERIEESLTGLSPSGRPVTITLDDRTALASNTPAAESGTEANGEPEKTDTTPAPASTEEGTEPGGEAGPATT</sequence>
<reference evidence="2 3" key="1">
    <citation type="submission" date="2019-03" db="EMBL/GenBank/DDBJ databases">
        <authorList>
            <person name="Gonzalez-Pimentel J.L."/>
        </authorList>
    </citation>
    <scope>NUCLEOTIDE SEQUENCE [LARGE SCALE GENOMIC DNA]</scope>
    <source>
        <strain evidence="2 3">JCM 31289</strain>
    </source>
</reference>
<evidence type="ECO:0000313" key="2">
    <source>
        <dbReference type="EMBL" id="TGB15998.1"/>
    </source>
</evidence>
<gene>
    <name evidence="2" type="ORF">E4099_05925</name>
</gene>
<dbReference type="Proteomes" id="UP000297948">
    <property type="component" value="Unassembled WGS sequence"/>
</dbReference>
<feature type="compositionally biased region" description="Polar residues" evidence="1">
    <location>
        <begin position="1"/>
        <end position="20"/>
    </location>
</feature>
<dbReference type="OrthoDB" id="4082200at2"/>
<dbReference type="EMBL" id="SRID01000032">
    <property type="protein sequence ID" value="TGB15998.1"/>
    <property type="molecule type" value="Genomic_DNA"/>
</dbReference>
<evidence type="ECO:0000313" key="3">
    <source>
        <dbReference type="Proteomes" id="UP000297948"/>
    </source>
</evidence>
<accession>A0A4Z0HDP0</accession>
<organism evidence="2 3">
    <name type="scientific">Streptomyces palmae</name>
    <dbReference type="NCBI Taxonomy" id="1701085"/>
    <lineage>
        <taxon>Bacteria</taxon>
        <taxon>Bacillati</taxon>
        <taxon>Actinomycetota</taxon>
        <taxon>Actinomycetes</taxon>
        <taxon>Kitasatosporales</taxon>
        <taxon>Streptomycetaceae</taxon>
        <taxon>Streptomyces</taxon>
    </lineage>
</organism>
<protein>
    <submittedName>
        <fullName evidence="2">Uncharacterized protein</fullName>
    </submittedName>
</protein>
<evidence type="ECO:0000256" key="1">
    <source>
        <dbReference type="SAM" id="MobiDB-lite"/>
    </source>
</evidence>
<feature type="compositionally biased region" description="Gly residues" evidence="1">
    <location>
        <begin position="231"/>
        <end position="241"/>
    </location>
</feature>
<comment type="caution">
    <text evidence="2">The sequence shown here is derived from an EMBL/GenBank/DDBJ whole genome shotgun (WGS) entry which is preliminary data.</text>
</comment>